<dbReference type="SUPFAM" id="SSF48498">
    <property type="entry name" value="Tetracyclin repressor-like, C-terminal domain"/>
    <property type="match status" value="1"/>
</dbReference>
<dbReference type="Pfam" id="PF02909">
    <property type="entry name" value="TetR_C_1"/>
    <property type="match status" value="1"/>
</dbReference>
<dbReference type="InterPro" id="IPR050109">
    <property type="entry name" value="HTH-type_TetR-like_transc_reg"/>
</dbReference>
<gene>
    <name evidence="6" type="ORF">GCM10022262_22830</name>
</gene>
<dbReference type="PROSITE" id="PS01081">
    <property type="entry name" value="HTH_TETR_1"/>
    <property type="match status" value="1"/>
</dbReference>
<evidence type="ECO:0000313" key="7">
    <source>
        <dbReference type="Proteomes" id="UP001499841"/>
    </source>
</evidence>
<dbReference type="InterPro" id="IPR023772">
    <property type="entry name" value="DNA-bd_HTH_TetR-type_CS"/>
</dbReference>
<name>A0ABP8EVY6_9MICO</name>
<evidence type="ECO:0000256" key="1">
    <source>
        <dbReference type="ARBA" id="ARBA00023015"/>
    </source>
</evidence>
<evidence type="ECO:0000313" key="6">
    <source>
        <dbReference type="EMBL" id="GAA4287923.1"/>
    </source>
</evidence>
<evidence type="ECO:0000256" key="3">
    <source>
        <dbReference type="ARBA" id="ARBA00023163"/>
    </source>
</evidence>
<protein>
    <recommendedName>
        <fullName evidence="5">HTH tetR-type domain-containing protein</fullName>
    </recommendedName>
</protein>
<keyword evidence="2 4" id="KW-0238">DNA-binding</keyword>
<organism evidence="6 7">
    <name type="scientific">Georgenia daeguensis</name>
    <dbReference type="NCBI Taxonomy" id="908355"/>
    <lineage>
        <taxon>Bacteria</taxon>
        <taxon>Bacillati</taxon>
        <taxon>Actinomycetota</taxon>
        <taxon>Actinomycetes</taxon>
        <taxon>Micrococcales</taxon>
        <taxon>Bogoriellaceae</taxon>
        <taxon>Georgenia</taxon>
    </lineage>
</organism>
<dbReference type="Pfam" id="PF00440">
    <property type="entry name" value="TetR_N"/>
    <property type="match status" value="1"/>
</dbReference>
<dbReference type="Gene3D" id="1.10.357.10">
    <property type="entry name" value="Tetracycline Repressor, domain 2"/>
    <property type="match status" value="1"/>
</dbReference>
<dbReference type="InterPro" id="IPR001647">
    <property type="entry name" value="HTH_TetR"/>
</dbReference>
<dbReference type="PANTHER" id="PTHR30055:SF151">
    <property type="entry name" value="TRANSCRIPTIONAL REGULATORY PROTEIN"/>
    <property type="match status" value="1"/>
</dbReference>
<dbReference type="Gene3D" id="1.10.10.60">
    <property type="entry name" value="Homeodomain-like"/>
    <property type="match status" value="1"/>
</dbReference>
<dbReference type="SUPFAM" id="SSF46689">
    <property type="entry name" value="Homeodomain-like"/>
    <property type="match status" value="1"/>
</dbReference>
<sequence>MNDMRSQEGLPDAIAELWAGRAPRRGPRPRLSVAGVAEAAVAVADDAGLAALSLQSVAGRLGIATTGLYRYVDSKRTLVEIAVDHATGPPPALPAGDWAAAVRRWSQELLATHRRHPWLSDVEPSGMPRTPNPLAWLDRLLGALADAPGLDDPMSAALLLEAVVGRYAALLRSVQPAGDGGTEELLGHLAGARAGDFPFLARAVDRDWSDVEREFDFAVGTVLRGLVR</sequence>
<dbReference type="InterPro" id="IPR009057">
    <property type="entry name" value="Homeodomain-like_sf"/>
</dbReference>
<reference evidence="7" key="1">
    <citation type="journal article" date="2019" name="Int. J. Syst. Evol. Microbiol.">
        <title>The Global Catalogue of Microorganisms (GCM) 10K type strain sequencing project: providing services to taxonomists for standard genome sequencing and annotation.</title>
        <authorList>
            <consortium name="The Broad Institute Genomics Platform"/>
            <consortium name="The Broad Institute Genome Sequencing Center for Infectious Disease"/>
            <person name="Wu L."/>
            <person name="Ma J."/>
        </authorList>
    </citation>
    <scope>NUCLEOTIDE SEQUENCE [LARGE SCALE GENOMIC DNA]</scope>
    <source>
        <strain evidence="7">JCM 17459</strain>
    </source>
</reference>
<dbReference type="Proteomes" id="UP001499841">
    <property type="component" value="Unassembled WGS sequence"/>
</dbReference>
<feature type="DNA-binding region" description="H-T-H motif" evidence="4">
    <location>
        <begin position="53"/>
        <end position="72"/>
    </location>
</feature>
<dbReference type="InterPro" id="IPR004111">
    <property type="entry name" value="Repressor_TetR_C"/>
</dbReference>
<dbReference type="InterPro" id="IPR036271">
    <property type="entry name" value="Tet_transcr_reg_TetR-rel_C_sf"/>
</dbReference>
<comment type="caution">
    <text evidence="6">The sequence shown here is derived from an EMBL/GenBank/DDBJ whole genome shotgun (WGS) entry which is preliminary data.</text>
</comment>
<dbReference type="PANTHER" id="PTHR30055">
    <property type="entry name" value="HTH-TYPE TRANSCRIPTIONAL REGULATOR RUTR"/>
    <property type="match status" value="1"/>
</dbReference>
<keyword evidence="1" id="KW-0805">Transcription regulation</keyword>
<dbReference type="EMBL" id="BAABBA010000010">
    <property type="protein sequence ID" value="GAA4287923.1"/>
    <property type="molecule type" value="Genomic_DNA"/>
</dbReference>
<keyword evidence="3" id="KW-0804">Transcription</keyword>
<keyword evidence="7" id="KW-1185">Reference proteome</keyword>
<feature type="domain" description="HTH tetR-type" evidence="5">
    <location>
        <begin position="30"/>
        <end position="90"/>
    </location>
</feature>
<accession>A0ABP8EVY6</accession>
<dbReference type="PROSITE" id="PS50977">
    <property type="entry name" value="HTH_TETR_2"/>
    <property type="match status" value="1"/>
</dbReference>
<evidence type="ECO:0000256" key="2">
    <source>
        <dbReference type="ARBA" id="ARBA00023125"/>
    </source>
</evidence>
<proteinExistence type="predicted"/>
<evidence type="ECO:0000259" key="5">
    <source>
        <dbReference type="PROSITE" id="PS50977"/>
    </source>
</evidence>
<evidence type="ECO:0000256" key="4">
    <source>
        <dbReference type="PROSITE-ProRule" id="PRU00335"/>
    </source>
</evidence>